<dbReference type="SUPFAM" id="SSF82185">
    <property type="entry name" value="Histone H3 K4-specific methyltransferase SET7/9 N-terminal domain"/>
    <property type="match status" value="1"/>
</dbReference>
<dbReference type="RefSeq" id="WP_376918172.1">
    <property type="nucleotide sequence ID" value="NZ_JBHRSW010000004.1"/>
</dbReference>
<protein>
    <submittedName>
        <fullName evidence="1">Toxin-antitoxin system YwqK family antitoxin</fullName>
    </submittedName>
</protein>
<accession>A0ABV7FND9</accession>
<name>A0ABV7FND9_9ALTE</name>
<dbReference type="Proteomes" id="UP001595478">
    <property type="component" value="Unassembled WGS sequence"/>
</dbReference>
<dbReference type="InterPro" id="IPR011652">
    <property type="entry name" value="MORN_2"/>
</dbReference>
<reference evidence="2" key="1">
    <citation type="journal article" date="2019" name="Int. J. Syst. Evol. Microbiol.">
        <title>The Global Catalogue of Microorganisms (GCM) 10K type strain sequencing project: providing services to taxonomists for standard genome sequencing and annotation.</title>
        <authorList>
            <consortium name="The Broad Institute Genomics Platform"/>
            <consortium name="The Broad Institute Genome Sequencing Center for Infectious Disease"/>
            <person name="Wu L."/>
            <person name="Ma J."/>
        </authorList>
    </citation>
    <scope>NUCLEOTIDE SEQUENCE [LARGE SCALE GENOMIC DNA]</scope>
    <source>
        <strain evidence="2">KCTC 52473</strain>
    </source>
</reference>
<keyword evidence="2" id="KW-1185">Reference proteome</keyword>
<dbReference type="Gene3D" id="3.90.930.1">
    <property type="match status" value="1"/>
</dbReference>
<evidence type="ECO:0000313" key="2">
    <source>
        <dbReference type="Proteomes" id="UP001595478"/>
    </source>
</evidence>
<dbReference type="EMBL" id="JBHRSW010000004">
    <property type="protein sequence ID" value="MFC3120027.1"/>
    <property type="molecule type" value="Genomic_DNA"/>
</dbReference>
<dbReference type="Pfam" id="PF07661">
    <property type="entry name" value="MORN_2"/>
    <property type="match status" value="3"/>
</dbReference>
<gene>
    <name evidence="1" type="ORF">ACFOHL_00160</name>
</gene>
<proteinExistence type="predicted"/>
<sequence length="142" mass="16273">MTEATSEKPMRIPERELEYSGDVRLLGEVPFTGISYEVYPDGQLEQETIYKDGLPEGLQREWYSNGRLRKESDVSRGLGATKVTSWYESGNLRSISIYESGVRLEYKEWSDDTDSELVVDEVTEVSPALKTYMERMAKVKKS</sequence>
<organism evidence="1 2">
    <name type="scientific">Agaribacter flavus</name>
    <dbReference type="NCBI Taxonomy" id="1902781"/>
    <lineage>
        <taxon>Bacteria</taxon>
        <taxon>Pseudomonadati</taxon>
        <taxon>Pseudomonadota</taxon>
        <taxon>Gammaproteobacteria</taxon>
        <taxon>Alteromonadales</taxon>
        <taxon>Alteromonadaceae</taxon>
        <taxon>Agaribacter</taxon>
    </lineage>
</organism>
<comment type="caution">
    <text evidence="1">The sequence shown here is derived from an EMBL/GenBank/DDBJ whole genome shotgun (WGS) entry which is preliminary data.</text>
</comment>
<evidence type="ECO:0000313" key="1">
    <source>
        <dbReference type="EMBL" id="MFC3120027.1"/>
    </source>
</evidence>